<gene>
    <name evidence="2" type="ORF">Asera_61430</name>
</gene>
<feature type="transmembrane region" description="Helical" evidence="1">
    <location>
        <begin position="105"/>
        <end position="126"/>
    </location>
</feature>
<sequence length="130" mass="13613">MRRAAIRGSVVIAAVAVPVFVWIVTVPLLGHRLRVEGPPSLEIRVGTVIVLALAAALAGWALLAALERLTRHGRTVWTVAALVTLAGSFVLLTGPMATATRTSLALMHLGLAAVLIPGMTRAPVALEKRT</sequence>
<evidence type="ECO:0000256" key="1">
    <source>
        <dbReference type="SAM" id="Phobius"/>
    </source>
</evidence>
<keyword evidence="3" id="KW-1185">Reference proteome</keyword>
<keyword evidence="1" id="KW-0472">Membrane</keyword>
<reference evidence="2" key="1">
    <citation type="submission" date="2020-08" db="EMBL/GenBank/DDBJ databases">
        <title>Whole genome shotgun sequence of Actinocatenispora sera NBRC 101916.</title>
        <authorList>
            <person name="Komaki H."/>
            <person name="Tamura T."/>
        </authorList>
    </citation>
    <scope>NUCLEOTIDE SEQUENCE</scope>
    <source>
        <strain evidence="2">NBRC 101916</strain>
    </source>
</reference>
<evidence type="ECO:0000313" key="2">
    <source>
        <dbReference type="EMBL" id="BCJ32035.1"/>
    </source>
</evidence>
<keyword evidence="1" id="KW-1133">Transmembrane helix</keyword>
<dbReference type="KEGG" id="aser:Asera_61430"/>
<accession>A0A810LAY0</accession>
<proteinExistence type="predicted"/>
<dbReference type="EMBL" id="AP023354">
    <property type="protein sequence ID" value="BCJ32035.1"/>
    <property type="molecule type" value="Genomic_DNA"/>
</dbReference>
<name>A0A810LAY0_9ACTN</name>
<dbReference type="Proteomes" id="UP000680750">
    <property type="component" value="Chromosome"/>
</dbReference>
<dbReference type="RefSeq" id="WP_051802421.1">
    <property type="nucleotide sequence ID" value="NZ_AP023354.1"/>
</dbReference>
<evidence type="ECO:0000313" key="3">
    <source>
        <dbReference type="Proteomes" id="UP000680750"/>
    </source>
</evidence>
<organism evidence="2 3">
    <name type="scientific">Actinocatenispora sera</name>
    <dbReference type="NCBI Taxonomy" id="390989"/>
    <lineage>
        <taxon>Bacteria</taxon>
        <taxon>Bacillati</taxon>
        <taxon>Actinomycetota</taxon>
        <taxon>Actinomycetes</taxon>
        <taxon>Micromonosporales</taxon>
        <taxon>Micromonosporaceae</taxon>
        <taxon>Actinocatenispora</taxon>
    </lineage>
</organism>
<dbReference type="OrthoDB" id="3400269at2"/>
<keyword evidence="1" id="KW-0812">Transmembrane</keyword>
<protein>
    <submittedName>
        <fullName evidence="2">Uncharacterized protein</fullName>
    </submittedName>
</protein>
<feature type="transmembrane region" description="Helical" evidence="1">
    <location>
        <begin position="12"/>
        <end position="31"/>
    </location>
</feature>
<dbReference type="AlphaFoldDB" id="A0A810LAY0"/>
<dbReference type="Pfam" id="PF19545">
    <property type="entry name" value="DUF6069"/>
    <property type="match status" value="1"/>
</dbReference>
<feature type="transmembrane region" description="Helical" evidence="1">
    <location>
        <begin position="43"/>
        <end position="63"/>
    </location>
</feature>
<dbReference type="InterPro" id="IPR045713">
    <property type="entry name" value="DUF6069"/>
</dbReference>
<feature type="transmembrane region" description="Helical" evidence="1">
    <location>
        <begin position="75"/>
        <end position="93"/>
    </location>
</feature>